<gene>
    <name evidence="1" type="ORF">PHYSODRAFT_516986</name>
</gene>
<dbReference type="InterPro" id="IPR012337">
    <property type="entry name" value="RNaseH-like_sf"/>
</dbReference>
<dbReference type="InParanoid" id="G4ZXK8"/>
<dbReference type="Proteomes" id="UP000002640">
    <property type="component" value="Unassembled WGS sequence"/>
</dbReference>
<proteinExistence type="predicted"/>
<organism evidence="1 2">
    <name type="scientific">Phytophthora sojae (strain P6497)</name>
    <name type="common">Soybean stem and root rot agent</name>
    <name type="synonym">Phytophthora megasperma f. sp. glycines</name>
    <dbReference type="NCBI Taxonomy" id="1094619"/>
    <lineage>
        <taxon>Eukaryota</taxon>
        <taxon>Sar</taxon>
        <taxon>Stramenopiles</taxon>
        <taxon>Oomycota</taxon>
        <taxon>Peronosporomycetes</taxon>
        <taxon>Peronosporales</taxon>
        <taxon>Peronosporaceae</taxon>
        <taxon>Phytophthora</taxon>
    </lineage>
</organism>
<protein>
    <submittedName>
        <fullName evidence="1">Uncharacterized protein</fullName>
    </submittedName>
</protein>
<accession>G4ZXK8</accession>
<dbReference type="PANTHER" id="PTHR40866">
    <property type="entry name" value="BED-TYPE DOMAIN-CONTAINING PROTEIN"/>
    <property type="match status" value="1"/>
</dbReference>
<name>G4ZXK8_PHYSP</name>
<dbReference type="RefSeq" id="XP_009532204.1">
    <property type="nucleotide sequence ID" value="XM_009533909.1"/>
</dbReference>
<dbReference type="KEGG" id="psoj:PHYSODRAFT_516986"/>
<dbReference type="AlphaFoldDB" id="G4ZXK8"/>
<reference evidence="1 2" key="1">
    <citation type="journal article" date="2006" name="Science">
        <title>Phytophthora genome sequences uncover evolutionary origins and mechanisms of pathogenesis.</title>
        <authorList>
            <person name="Tyler B.M."/>
            <person name="Tripathy S."/>
            <person name="Zhang X."/>
            <person name="Dehal P."/>
            <person name="Jiang R.H."/>
            <person name="Aerts A."/>
            <person name="Arredondo F.D."/>
            <person name="Baxter L."/>
            <person name="Bensasson D."/>
            <person name="Beynon J.L."/>
            <person name="Chapman J."/>
            <person name="Damasceno C.M."/>
            <person name="Dorrance A.E."/>
            <person name="Dou D."/>
            <person name="Dickerman A.W."/>
            <person name="Dubchak I.L."/>
            <person name="Garbelotto M."/>
            <person name="Gijzen M."/>
            <person name="Gordon S.G."/>
            <person name="Govers F."/>
            <person name="Grunwald N.J."/>
            <person name="Huang W."/>
            <person name="Ivors K.L."/>
            <person name="Jones R.W."/>
            <person name="Kamoun S."/>
            <person name="Krampis K."/>
            <person name="Lamour K.H."/>
            <person name="Lee M.K."/>
            <person name="McDonald W.H."/>
            <person name="Medina M."/>
            <person name="Meijer H.J."/>
            <person name="Nordberg E.K."/>
            <person name="Maclean D.J."/>
            <person name="Ospina-Giraldo M.D."/>
            <person name="Morris P.F."/>
            <person name="Phuntumart V."/>
            <person name="Putnam N.H."/>
            <person name="Rash S."/>
            <person name="Rose J.K."/>
            <person name="Sakihama Y."/>
            <person name="Salamov A.A."/>
            <person name="Savidor A."/>
            <person name="Scheuring C.F."/>
            <person name="Smith B.M."/>
            <person name="Sobral B.W."/>
            <person name="Terry A."/>
            <person name="Torto-Alalibo T.A."/>
            <person name="Win J."/>
            <person name="Xu Z."/>
            <person name="Zhang H."/>
            <person name="Grigoriev I.V."/>
            <person name="Rokhsar D.S."/>
            <person name="Boore J.L."/>
        </authorList>
    </citation>
    <scope>NUCLEOTIDE SEQUENCE [LARGE SCALE GENOMIC DNA]</scope>
    <source>
        <strain evidence="1 2">P6497</strain>
    </source>
</reference>
<dbReference type="SUPFAM" id="SSF53098">
    <property type="entry name" value="Ribonuclease H-like"/>
    <property type="match status" value="1"/>
</dbReference>
<keyword evidence="2" id="KW-1185">Reference proteome</keyword>
<sequence length="237" mass="26865">MHLAALSTILQRFGKSINQVCFLISDNCAVNKRLARIMSVPLVRCASHRLNLAVRLYTSPLENALAGIQKLIVKLRTLNQAAKLRFKTTLCPVLRNDTRWSSTFAMLDRYGRLLEFIDREDDAVAELLPSPSVLKKLKGLLEDLKHFESVFKRLQSDSVSLWEVWVMFDALITEKSNFLLVFLYFLGPRADIVASPDFESACLYDLINVIPPTSNLAERLFSMARSAFSLERHSLSA</sequence>
<dbReference type="PANTHER" id="PTHR40866:SF1">
    <property type="entry name" value="BED-TYPE DOMAIN-CONTAINING PROTEIN"/>
    <property type="match status" value="1"/>
</dbReference>
<dbReference type="EMBL" id="JH159157">
    <property type="protein sequence ID" value="EGZ11871.1"/>
    <property type="molecule type" value="Genomic_DNA"/>
</dbReference>
<evidence type="ECO:0000313" key="1">
    <source>
        <dbReference type="EMBL" id="EGZ11871.1"/>
    </source>
</evidence>
<evidence type="ECO:0000313" key="2">
    <source>
        <dbReference type="Proteomes" id="UP000002640"/>
    </source>
</evidence>
<dbReference type="GeneID" id="20659862"/>